<keyword evidence="6" id="KW-1185">Reference proteome</keyword>
<dbReference type="SUPFAM" id="SSF56784">
    <property type="entry name" value="HAD-like"/>
    <property type="match status" value="1"/>
</dbReference>
<dbReference type="PANTHER" id="PTHR12181:SF12">
    <property type="entry name" value="PHOSPHATIDATE PHOSPHATASE"/>
    <property type="match status" value="1"/>
</dbReference>
<feature type="region of interest" description="Disordered" evidence="3">
    <location>
        <begin position="355"/>
        <end position="415"/>
    </location>
</feature>
<feature type="compositionally biased region" description="Polar residues" evidence="3">
    <location>
        <begin position="219"/>
        <end position="233"/>
    </location>
</feature>
<dbReference type="GeneID" id="28897830"/>
<dbReference type="EMBL" id="KV407459">
    <property type="protein sequence ID" value="KZF22028.1"/>
    <property type="molecule type" value="Genomic_DNA"/>
</dbReference>
<dbReference type="OMA" id="QDYSMKL"/>
<dbReference type="InParanoid" id="A0A165GCK1"/>
<dbReference type="GO" id="GO:0008195">
    <property type="term" value="F:phosphatidate phosphatase activity"/>
    <property type="evidence" value="ECO:0007669"/>
    <property type="project" value="TreeGrafter"/>
</dbReference>
<dbReference type="InterPro" id="IPR013209">
    <property type="entry name" value="LNS2"/>
</dbReference>
<feature type="domain" description="LNS2/PITP" evidence="4">
    <location>
        <begin position="462"/>
        <end position="618"/>
    </location>
</feature>
<proteinExistence type="inferred from homology"/>
<feature type="compositionally biased region" description="Basic and acidic residues" evidence="3">
    <location>
        <begin position="235"/>
        <end position="244"/>
    </location>
</feature>
<dbReference type="InterPro" id="IPR057124">
    <property type="entry name" value="Ned1-like_M"/>
</dbReference>
<dbReference type="OrthoDB" id="4567at2759"/>
<evidence type="ECO:0000256" key="1">
    <source>
        <dbReference type="ARBA" id="ARBA00005476"/>
    </source>
</evidence>
<dbReference type="GO" id="GO:0019432">
    <property type="term" value="P:triglyceride biosynthetic process"/>
    <property type="evidence" value="ECO:0007669"/>
    <property type="project" value="TreeGrafter"/>
</dbReference>
<accession>A0A165GCK1</accession>
<dbReference type="Pfam" id="PF08235">
    <property type="entry name" value="LNS2"/>
    <property type="match status" value="1"/>
</dbReference>
<dbReference type="FunCoup" id="A0A165GCK1">
    <property type="interactions" value="416"/>
</dbReference>
<protein>
    <submittedName>
        <fullName evidence="5">LNS2-domain-containing protein</fullName>
    </submittedName>
</protein>
<dbReference type="FunFam" id="3.40.50.1000:FF:000063">
    <property type="entry name" value="Nuclear elongation and deformation protein"/>
    <property type="match status" value="1"/>
</dbReference>
<dbReference type="InterPro" id="IPR026058">
    <property type="entry name" value="LIPIN"/>
</dbReference>
<dbReference type="GO" id="GO:0009062">
    <property type="term" value="P:fatty acid catabolic process"/>
    <property type="evidence" value="ECO:0007669"/>
    <property type="project" value="TreeGrafter"/>
</dbReference>
<dbReference type="InterPro" id="IPR007651">
    <property type="entry name" value="Lipin_N"/>
</dbReference>
<feature type="region of interest" description="Disordered" evidence="3">
    <location>
        <begin position="670"/>
        <end position="705"/>
    </location>
</feature>
<reference evidence="5 6" key="1">
    <citation type="journal article" date="2016" name="Fungal Biol.">
        <title>The genome of Xylona heveae provides a window into fungal endophytism.</title>
        <authorList>
            <person name="Gazis R."/>
            <person name="Kuo A."/>
            <person name="Riley R."/>
            <person name="LaButti K."/>
            <person name="Lipzen A."/>
            <person name="Lin J."/>
            <person name="Amirebrahimi M."/>
            <person name="Hesse C.N."/>
            <person name="Spatafora J.W."/>
            <person name="Henrissat B."/>
            <person name="Hainaut M."/>
            <person name="Grigoriev I.V."/>
            <person name="Hibbett D.S."/>
        </authorList>
    </citation>
    <scope>NUCLEOTIDE SEQUENCE [LARGE SCALE GENOMIC DNA]</scope>
    <source>
        <strain evidence="5 6">TC161</strain>
    </source>
</reference>
<feature type="compositionally biased region" description="Basic and acidic residues" evidence="3">
    <location>
        <begin position="383"/>
        <end position="392"/>
    </location>
</feature>
<keyword evidence="2" id="KW-0597">Phosphoprotein</keyword>
<evidence type="ECO:0000256" key="2">
    <source>
        <dbReference type="ARBA" id="ARBA00022553"/>
    </source>
</evidence>
<feature type="region of interest" description="Disordered" evidence="3">
    <location>
        <begin position="730"/>
        <end position="832"/>
    </location>
</feature>
<evidence type="ECO:0000313" key="5">
    <source>
        <dbReference type="EMBL" id="KZF22028.1"/>
    </source>
</evidence>
<dbReference type="RefSeq" id="XP_018187583.1">
    <property type="nucleotide sequence ID" value="XM_018332693.1"/>
</dbReference>
<dbReference type="Pfam" id="PF04571">
    <property type="entry name" value="Lipin_N"/>
    <property type="match status" value="1"/>
</dbReference>
<dbReference type="SMART" id="SM00775">
    <property type="entry name" value="LNS2"/>
    <property type="match status" value="1"/>
</dbReference>
<dbReference type="Gene3D" id="3.40.50.1000">
    <property type="entry name" value="HAD superfamily/HAD-like"/>
    <property type="match status" value="1"/>
</dbReference>
<organism evidence="5 6">
    <name type="scientific">Xylona heveae (strain CBS 132557 / TC161)</name>
    <dbReference type="NCBI Taxonomy" id="1328760"/>
    <lineage>
        <taxon>Eukaryota</taxon>
        <taxon>Fungi</taxon>
        <taxon>Dikarya</taxon>
        <taxon>Ascomycota</taxon>
        <taxon>Pezizomycotina</taxon>
        <taxon>Xylonomycetes</taxon>
        <taxon>Xylonales</taxon>
        <taxon>Xylonaceae</taxon>
        <taxon>Xylona</taxon>
    </lineage>
</organism>
<sequence>MQYVRSISGSVSKTWNSINPATLSGAIDVIVVEQEDGSLACSPFHVRFGKFSLLRPFEKKVEFRVNGVKQEYSMKLGEGGEAFFVFETADDVPAALQTSPLITPAMSPQSLPAELDNGSSLREPEYLDLETGGKGFNGSAAIRRAEAGIPILSPERRAQSDLGNITPLSSSPDALLKSSMTDDWPNQIPTSASLIERAASADALPTTLKPFGNTLRASQSTEALSIAPTQTTEEALEKGEERSGRSNSPPPVPTSEAINRAISLSKKFSGSNIPTHVTEKGDLMLDMTGYKSNDEDSLRAEVLARKILAEELEGSYDIGALISADEHGNLWIYSSEQAKEAAMKSAGAVHALLSGSARPQSDAASDPGYHSDGEHSTPSIEGPGDRQRRESDGALDGLVTPPKTPNATTAGDPNRNYAKTLRLTSEQLKALNLKPGVNTMSFSVNKSTCNAFIYLWSFDVPIVISDIDGTITKSDALGHVLNMIGRDWTHVGVAKLYTDIVANGYNIMYLTSRSVGQADTTRAYLNGVVQEGYKLPKGPVILSPDRTYAALRREIYLRKPEVFKMSCLRDILNLFGQKHNPFYAGFGNRFTDALSYRSVNIPSNRIFTINSNAEVSLDLLSLNKYRSSYVSMREIIDHFFPPVGLLVKEGGEEFTDFNYWRDTPLELDDFSASESEDSEEDVEEEGSVHSEDEGSEGSDEDDQVTNLGESFVSQRTLDETGDMDESILESIEGDDIAGEAFRSNDYNDESEEDEDDNAYEEDGEEENEDDKEQESRGEPKASSIDADIGLTSDVVDDLDDRVKSLTLGRDTADGTPVPSATRGSNEHTETRE</sequence>
<name>A0A165GCK1_XYLHT</name>
<feature type="region of interest" description="Disordered" evidence="3">
    <location>
        <begin position="219"/>
        <end position="256"/>
    </location>
</feature>
<feature type="compositionally biased region" description="Acidic residues" evidence="3">
    <location>
        <begin position="670"/>
        <end position="685"/>
    </location>
</feature>
<feature type="compositionally biased region" description="Acidic residues" evidence="3">
    <location>
        <begin position="693"/>
        <end position="703"/>
    </location>
</feature>
<comment type="similarity">
    <text evidence="1">Belongs to the lipin family.</text>
</comment>
<dbReference type="AlphaFoldDB" id="A0A165GCK1"/>
<dbReference type="Proteomes" id="UP000076632">
    <property type="component" value="Unassembled WGS sequence"/>
</dbReference>
<evidence type="ECO:0000256" key="3">
    <source>
        <dbReference type="SAM" id="MobiDB-lite"/>
    </source>
</evidence>
<gene>
    <name evidence="5" type="ORF">L228DRAFT_247639</name>
</gene>
<dbReference type="STRING" id="1328760.A0A165GCK1"/>
<dbReference type="InterPro" id="IPR036412">
    <property type="entry name" value="HAD-like_sf"/>
</dbReference>
<dbReference type="GO" id="GO:0005634">
    <property type="term" value="C:nucleus"/>
    <property type="evidence" value="ECO:0007669"/>
    <property type="project" value="TreeGrafter"/>
</dbReference>
<dbReference type="PANTHER" id="PTHR12181">
    <property type="entry name" value="LIPIN"/>
    <property type="match status" value="1"/>
</dbReference>
<dbReference type="InterPro" id="IPR023214">
    <property type="entry name" value="HAD_sf"/>
</dbReference>
<dbReference type="Pfam" id="PF24565">
    <property type="entry name" value="Ned1_M"/>
    <property type="match status" value="1"/>
</dbReference>
<dbReference type="InterPro" id="IPR031315">
    <property type="entry name" value="LNS2/PITP"/>
</dbReference>
<feature type="compositionally biased region" description="Acidic residues" evidence="3">
    <location>
        <begin position="746"/>
        <end position="772"/>
    </location>
</feature>
<evidence type="ECO:0000313" key="6">
    <source>
        <dbReference type="Proteomes" id="UP000076632"/>
    </source>
</evidence>
<evidence type="ECO:0000259" key="4">
    <source>
        <dbReference type="SMART" id="SM00775"/>
    </source>
</evidence>